<evidence type="ECO:0000313" key="1">
    <source>
        <dbReference type="EMBL" id="AEI11814.1"/>
    </source>
</evidence>
<evidence type="ECO:0000313" key="2">
    <source>
        <dbReference type="Proteomes" id="UP000000485"/>
    </source>
</evidence>
<dbReference type="AlphaFoldDB" id="F8A2F7"/>
<reference evidence="2" key="1">
    <citation type="submission" date="2011-04" db="EMBL/GenBank/DDBJ databases">
        <title>Complete sequence of Cellvibrio gilvus ATCC 13127.</title>
        <authorList>
            <person name="Lucas S."/>
            <person name="Han J."/>
            <person name="Lapidus A."/>
            <person name="Cheng J.-F."/>
            <person name="Goodwin L."/>
            <person name="Pitluck S."/>
            <person name="Peters L."/>
            <person name="Munk A."/>
            <person name="Detter J.C."/>
            <person name="Han C."/>
            <person name="Tapia R."/>
            <person name="Land M."/>
            <person name="Hauser L."/>
            <person name="Kyrpides N."/>
            <person name="Ivanova N."/>
            <person name="Ovchinnikova G."/>
            <person name="Pagani I."/>
            <person name="Mead D."/>
            <person name="Brumm P."/>
            <person name="Woyke T."/>
        </authorList>
    </citation>
    <scope>NUCLEOTIDE SEQUENCE [LARGE SCALE GENOMIC DNA]</scope>
    <source>
        <strain evidence="2">ATCC 13127 / NRRL B-14078</strain>
    </source>
</reference>
<dbReference type="Proteomes" id="UP000000485">
    <property type="component" value="Chromosome"/>
</dbReference>
<dbReference type="EMBL" id="CP002665">
    <property type="protein sequence ID" value="AEI11814.1"/>
    <property type="molecule type" value="Genomic_DNA"/>
</dbReference>
<sequence>MSSLTIKRAEKAIDFCTDLALTARHEQLDAELGDVRKKRQTLASHSEAELVAQLRDLERQMAESTVVFVLRALSNKRWAEHEAAHPPRKGDAADEAYSVNLSTFVDAVMPESIVSVTHKHDGSPVDFDPATDWMSLADEMSNAQFQVFALALLALNRGVTAAPFSLTASLATPR</sequence>
<protein>
    <submittedName>
        <fullName evidence="1">Uncharacterized protein</fullName>
    </submittedName>
</protein>
<keyword evidence="2" id="KW-1185">Reference proteome</keyword>
<dbReference type="RefSeq" id="WP_013883333.1">
    <property type="nucleotide sequence ID" value="NC_015671.1"/>
</dbReference>
<gene>
    <name evidence="1" type="ordered locus">Celgi_1295</name>
</gene>
<proteinExistence type="predicted"/>
<dbReference type="HOGENOM" id="CLU_1537327_0_0_11"/>
<dbReference type="STRING" id="593907.Celgi_1295"/>
<name>F8A2F7_CELGA</name>
<accession>F8A2F7</accession>
<dbReference type="OrthoDB" id="5147842at2"/>
<dbReference type="KEGG" id="cga:Celgi_1295"/>
<organism evidence="1 2">
    <name type="scientific">Cellulomonas gilvus (strain ATCC 13127 / NRRL B-14078)</name>
    <name type="common">Cellvibrio gilvus</name>
    <dbReference type="NCBI Taxonomy" id="593907"/>
    <lineage>
        <taxon>Bacteria</taxon>
        <taxon>Bacillati</taxon>
        <taxon>Actinomycetota</taxon>
        <taxon>Actinomycetes</taxon>
        <taxon>Micrococcales</taxon>
        <taxon>Cellulomonadaceae</taxon>
        <taxon>Cellulomonas</taxon>
    </lineage>
</organism>